<keyword evidence="1" id="KW-0285">Flavoprotein</keyword>
<feature type="region of interest" description="Disordered" evidence="5">
    <location>
        <begin position="225"/>
        <end position="245"/>
    </location>
</feature>
<dbReference type="NCBIfam" id="TIGR00229">
    <property type="entry name" value="sensory_box"/>
    <property type="match status" value="1"/>
</dbReference>
<evidence type="ECO:0000256" key="5">
    <source>
        <dbReference type="SAM" id="MobiDB-lite"/>
    </source>
</evidence>
<dbReference type="SUPFAM" id="SSF55785">
    <property type="entry name" value="PYP-like sensor domain (PAS domain)"/>
    <property type="match status" value="1"/>
</dbReference>
<evidence type="ECO:0000256" key="2">
    <source>
        <dbReference type="ARBA" id="ARBA00022643"/>
    </source>
</evidence>
<evidence type="ECO:0000256" key="1">
    <source>
        <dbReference type="ARBA" id="ARBA00022630"/>
    </source>
</evidence>
<feature type="compositionally biased region" description="Basic and acidic residues" evidence="5">
    <location>
        <begin position="392"/>
        <end position="416"/>
    </location>
</feature>
<dbReference type="SMART" id="SM00086">
    <property type="entry name" value="PAC"/>
    <property type="match status" value="1"/>
</dbReference>
<dbReference type="AlphaFoldDB" id="A0A7S4JP98"/>
<dbReference type="Pfam" id="PF13426">
    <property type="entry name" value="PAS_9"/>
    <property type="match status" value="1"/>
</dbReference>
<evidence type="ECO:0000259" key="6">
    <source>
        <dbReference type="PROSITE" id="PS50112"/>
    </source>
</evidence>
<feature type="coiled-coil region" evidence="4">
    <location>
        <begin position="158"/>
        <end position="199"/>
    </location>
</feature>
<feature type="compositionally biased region" description="Basic residues" evidence="5">
    <location>
        <begin position="27"/>
        <end position="37"/>
    </location>
</feature>
<dbReference type="InterPro" id="IPR000014">
    <property type="entry name" value="PAS"/>
</dbReference>
<feature type="region of interest" description="Disordered" evidence="5">
    <location>
        <begin position="652"/>
        <end position="678"/>
    </location>
</feature>
<organism evidence="8">
    <name type="scientific">Odontella aurita</name>
    <dbReference type="NCBI Taxonomy" id="265563"/>
    <lineage>
        <taxon>Eukaryota</taxon>
        <taxon>Sar</taxon>
        <taxon>Stramenopiles</taxon>
        <taxon>Ochrophyta</taxon>
        <taxon>Bacillariophyta</taxon>
        <taxon>Mediophyceae</taxon>
        <taxon>Biddulphiophycidae</taxon>
        <taxon>Eupodiscales</taxon>
        <taxon>Odontellaceae</taxon>
        <taxon>Odontella</taxon>
    </lineage>
</organism>
<dbReference type="InterPro" id="IPR000700">
    <property type="entry name" value="PAS-assoc_C"/>
</dbReference>
<dbReference type="FunFam" id="3.30.450.20:FF:000135">
    <property type="entry name" value="Ptaureo1a lov2 domain"/>
    <property type="match status" value="1"/>
</dbReference>
<feature type="region of interest" description="Disordered" evidence="5">
    <location>
        <begin position="1"/>
        <end position="61"/>
    </location>
</feature>
<dbReference type="PANTHER" id="PTHR47429:SF2">
    <property type="entry name" value="PROTEIN TWIN LOV 1"/>
    <property type="match status" value="1"/>
</dbReference>
<feature type="region of interest" description="Disordered" evidence="5">
    <location>
        <begin position="334"/>
        <end position="441"/>
    </location>
</feature>
<gene>
    <name evidence="8" type="ORF">OAUR00152_LOCUS31258</name>
</gene>
<sequence>MNDHCTDHFHNDKGAMMGMKSLQRSLSSRRKRGRRRGEKASGHASAKTVASTPGRLSGGGESDLVALANAELANSRRMPQHKEPAADPTTPLFTCISDIDESASFTTARSTPDRTSEKRVNCLEQVVPIQVSSSVNPVKILPTQTNVEAEVDHRLGRMREVEAENVDLKLRLRRAEEDAEKHREENADLRRRLAETEVRLTSTYSAAAAAAAAPTLAPVGSDASFATHNDSHGTIPPPQHATPAPSMCGTDAADCNDLLSLVGSPAPSHNTALRSPTSSRKPERRNIVEAVEYVDRVLRRISMSSVNSHTLHHAERTEEEQAIVPPQMVTILSESNLKDMVGGEDSTIGGVEDGEEKKDESEDLDNDYFFQDLGDAPCLPPSTYSAPPDDVNSGREEDVTKASSLERRTSENDEHSLGIASTPNHHIVTTAGDTPLTSNNRVSPHCKTDERIFVSSAGLTDNASFADVNADAISATEDSSWAPAGFTRDLLDAKSVATRSVASGHDGMSCFHTVREEAEGNDSVVSHTKSSLAGQSLIRPGQALLQKADNVKEAAFSAVGERQTNCNAGEGGNDDCTSAGGSWMAAGDTGRLFDNDDASASTVSTWDTMSTRRSFLQSFVHGDGAGKGNDDENSDDEDCDCESLSAISGITDLQSEPTGRVVSSGGRKGGKHHHDPTSEVMWELYRVKNMLGSLLEETPEGGDPEKEQKQIVPAPVPTPAPTQVKVQPTPPPVPIAPEDTTLREPDFRLMSALAGNQQNFAISDPSQPDNPIVYVSQGFCDLTGYTLDQVLGRNCRFLQGPGTDPAAVDIIRRGIDEGRDASVCLLNYKADGTTFWNQFFVAALRDAEGKIVNYVGVQCEVSRAAVDKQIEEGRIPSSAIEAAKM</sequence>
<feature type="domain" description="PAS" evidence="6">
    <location>
        <begin position="769"/>
        <end position="818"/>
    </location>
</feature>
<dbReference type="Gene3D" id="3.30.450.20">
    <property type="entry name" value="PAS domain"/>
    <property type="match status" value="1"/>
</dbReference>
<dbReference type="InterPro" id="IPR001610">
    <property type="entry name" value="PAC"/>
</dbReference>
<evidence type="ECO:0000259" key="7">
    <source>
        <dbReference type="PROSITE" id="PS50113"/>
    </source>
</evidence>
<keyword evidence="3" id="KW-0157">Chromophore</keyword>
<reference evidence="8" key="1">
    <citation type="submission" date="2021-01" db="EMBL/GenBank/DDBJ databases">
        <authorList>
            <person name="Corre E."/>
            <person name="Pelletier E."/>
            <person name="Niang G."/>
            <person name="Scheremetjew M."/>
            <person name="Finn R."/>
            <person name="Kale V."/>
            <person name="Holt S."/>
            <person name="Cochrane G."/>
            <person name="Meng A."/>
            <person name="Brown T."/>
            <person name="Cohen L."/>
        </authorList>
    </citation>
    <scope>NUCLEOTIDE SEQUENCE</scope>
    <source>
        <strain evidence="8">Isolate 1302-5</strain>
    </source>
</reference>
<feature type="compositionally biased region" description="Polar residues" evidence="5">
    <location>
        <begin position="267"/>
        <end position="279"/>
    </location>
</feature>
<name>A0A7S4JP98_9STRA</name>
<keyword evidence="4" id="KW-0175">Coiled coil</keyword>
<dbReference type="PROSITE" id="PS50112">
    <property type="entry name" value="PAS"/>
    <property type="match status" value="1"/>
</dbReference>
<feature type="compositionally biased region" description="Polar residues" evidence="5">
    <location>
        <begin position="431"/>
        <end position="441"/>
    </location>
</feature>
<dbReference type="GO" id="GO:0005634">
    <property type="term" value="C:nucleus"/>
    <property type="evidence" value="ECO:0007669"/>
    <property type="project" value="TreeGrafter"/>
</dbReference>
<keyword evidence="2" id="KW-0288">FMN</keyword>
<feature type="compositionally biased region" description="Basic and acidic residues" evidence="5">
    <location>
        <begin position="1"/>
        <end position="13"/>
    </location>
</feature>
<evidence type="ECO:0008006" key="9">
    <source>
        <dbReference type="Google" id="ProtNLM"/>
    </source>
</evidence>
<dbReference type="PROSITE" id="PS50113">
    <property type="entry name" value="PAC"/>
    <property type="match status" value="1"/>
</dbReference>
<accession>A0A7S4JP98</accession>
<evidence type="ECO:0000256" key="4">
    <source>
        <dbReference type="SAM" id="Coils"/>
    </source>
</evidence>
<dbReference type="InterPro" id="IPR035965">
    <property type="entry name" value="PAS-like_dom_sf"/>
</dbReference>
<feature type="region of interest" description="Disordered" evidence="5">
    <location>
        <begin position="263"/>
        <end position="286"/>
    </location>
</feature>
<feature type="domain" description="PAC" evidence="7">
    <location>
        <begin position="819"/>
        <end position="873"/>
    </location>
</feature>
<dbReference type="CDD" id="cd00130">
    <property type="entry name" value="PAS"/>
    <property type="match status" value="1"/>
</dbReference>
<dbReference type="PANTHER" id="PTHR47429">
    <property type="entry name" value="PROTEIN TWIN LOV 1"/>
    <property type="match status" value="1"/>
</dbReference>
<evidence type="ECO:0000313" key="8">
    <source>
        <dbReference type="EMBL" id="CAE2269718.1"/>
    </source>
</evidence>
<evidence type="ECO:0000256" key="3">
    <source>
        <dbReference type="ARBA" id="ARBA00022991"/>
    </source>
</evidence>
<dbReference type="EMBL" id="HBKQ01045303">
    <property type="protein sequence ID" value="CAE2269718.1"/>
    <property type="molecule type" value="Transcribed_RNA"/>
</dbReference>
<proteinExistence type="predicted"/>
<protein>
    <recommendedName>
        <fullName evidence="9">LOV domain-containing protein</fullName>
    </recommendedName>
</protein>